<gene>
    <name evidence="2" type="ORF">ENL39_06255</name>
</gene>
<dbReference type="GO" id="GO:0016757">
    <property type="term" value="F:glycosyltransferase activity"/>
    <property type="evidence" value="ECO:0007669"/>
    <property type="project" value="InterPro"/>
</dbReference>
<dbReference type="EMBL" id="DRTT01000170">
    <property type="protein sequence ID" value="HHF99067.1"/>
    <property type="molecule type" value="Genomic_DNA"/>
</dbReference>
<dbReference type="Proteomes" id="UP000886070">
    <property type="component" value="Unassembled WGS sequence"/>
</dbReference>
<evidence type="ECO:0000259" key="1">
    <source>
        <dbReference type="Pfam" id="PF00534"/>
    </source>
</evidence>
<dbReference type="Pfam" id="PF00534">
    <property type="entry name" value="Glycos_transf_1"/>
    <property type="match status" value="1"/>
</dbReference>
<accession>A0A7V5I256</accession>
<dbReference type="CDD" id="cd03801">
    <property type="entry name" value="GT4_PimA-like"/>
    <property type="match status" value="1"/>
</dbReference>
<name>A0A7V5I256_UNCAE</name>
<feature type="domain" description="Glycosyl transferase family 1" evidence="1">
    <location>
        <begin position="219"/>
        <end position="370"/>
    </location>
</feature>
<dbReference type="InterPro" id="IPR001296">
    <property type="entry name" value="Glyco_trans_1"/>
</dbReference>
<dbReference type="Gene3D" id="3.40.50.2000">
    <property type="entry name" value="Glycogen Phosphorylase B"/>
    <property type="match status" value="1"/>
</dbReference>
<feature type="non-terminal residue" evidence="2">
    <location>
        <position position="414"/>
    </location>
</feature>
<dbReference type="PANTHER" id="PTHR12526">
    <property type="entry name" value="GLYCOSYLTRANSFERASE"/>
    <property type="match status" value="1"/>
</dbReference>
<reference evidence="2" key="1">
    <citation type="journal article" date="2020" name="mSystems">
        <title>Genome- and Community-Level Interaction Insights into Carbon Utilization and Element Cycling Functions of Hydrothermarchaeota in Hydrothermal Sediment.</title>
        <authorList>
            <person name="Zhou Z."/>
            <person name="Liu Y."/>
            <person name="Xu W."/>
            <person name="Pan J."/>
            <person name="Luo Z.H."/>
            <person name="Li M."/>
        </authorList>
    </citation>
    <scope>NUCLEOTIDE SEQUENCE [LARGE SCALE GENOMIC DNA]</scope>
    <source>
        <strain evidence="2">HyVt-92</strain>
    </source>
</reference>
<proteinExistence type="predicted"/>
<dbReference type="PANTHER" id="PTHR12526:SF625">
    <property type="entry name" value="PHOSPHATIDYLINOSITOL GLYCAN-CLASS A"/>
    <property type="match status" value="1"/>
</dbReference>
<protein>
    <submittedName>
        <fullName evidence="2">Glycosyltransferase</fullName>
    </submittedName>
</protein>
<comment type="caution">
    <text evidence="2">The sequence shown here is derived from an EMBL/GenBank/DDBJ whole genome shotgun (WGS) entry which is preliminary data.</text>
</comment>
<organism evidence="2">
    <name type="scientific">Aerophobetes bacterium</name>
    <dbReference type="NCBI Taxonomy" id="2030807"/>
    <lineage>
        <taxon>Bacteria</taxon>
        <taxon>Candidatus Aerophobota</taxon>
    </lineage>
</organism>
<sequence>MKVAIVAPSPIPFLIGGAEKLFMGMFYNLNKYTPHNVELIKVPVRDQEFWGLIEGYRRFYHYNLEHFDIVITTKYPAWMEGHKNRLIYMQHPCRGVYELYRFCGKSKNWRKIIKRYKALKNLGRLLEKVFEEKWIERELGEELIEELFYLKKMGEAEEAWEFPGALTRAIIKALDRIALEGAKYAAISKTVALRKGYFPQGAQVKIIYHPTNLEGLCSKGYEYIFTVSRLEGLKRIDLLIKAYKKVKSKLPFLIAGTGGQEDYLKELAREDKRIKFLGFVSDEELIELYSKALFVPFVPYEEDYGLITLEAMQSEKTVLTVEDAGGPVELVEHGKTGLVIKPEVEEVASAMQWLVDHKDSTIEMGRLARERTKHINWENFCKELLGEAKTEGIMVVVGKIPLSKEKRKKKLLVL</sequence>
<evidence type="ECO:0000313" key="2">
    <source>
        <dbReference type="EMBL" id="HHF99067.1"/>
    </source>
</evidence>
<dbReference type="SUPFAM" id="SSF53756">
    <property type="entry name" value="UDP-Glycosyltransferase/glycogen phosphorylase"/>
    <property type="match status" value="1"/>
</dbReference>
<dbReference type="AlphaFoldDB" id="A0A7V5I256"/>